<dbReference type="SUPFAM" id="SSF56059">
    <property type="entry name" value="Glutathione synthetase ATP-binding domain-like"/>
    <property type="match status" value="1"/>
</dbReference>
<name>A0A4Y8PWE3_9BACL</name>
<reference evidence="1 2" key="1">
    <citation type="submission" date="2017-03" db="EMBL/GenBank/DDBJ databases">
        <title>Isolation of Levoglucosan Utilizing Bacteria.</title>
        <authorList>
            <person name="Arya A.S."/>
        </authorList>
    </citation>
    <scope>NUCLEOTIDE SEQUENCE [LARGE SCALE GENOMIC DNA]</scope>
    <source>
        <strain evidence="1 2">MEC069</strain>
    </source>
</reference>
<evidence type="ECO:0008006" key="3">
    <source>
        <dbReference type="Google" id="ProtNLM"/>
    </source>
</evidence>
<proteinExistence type="predicted"/>
<evidence type="ECO:0000313" key="2">
    <source>
        <dbReference type="Proteomes" id="UP000298246"/>
    </source>
</evidence>
<accession>A0A4Y8PWE3</accession>
<dbReference type="InterPro" id="IPR026838">
    <property type="entry name" value="YheC/D"/>
</dbReference>
<dbReference type="OrthoDB" id="7869153at2"/>
<keyword evidence="2" id="KW-1185">Reference proteome</keyword>
<dbReference type="AlphaFoldDB" id="A0A4Y8PWE3"/>
<sequence length="241" mass="27215">MSKRSVSKWGKYKVMREASALRPYLPKTAWNKPGTLRAMLHEYRDVIVKPTGGWGGQGVVRVRLRSAGAYEVHFGASRRTLHSETALISYLRKHAGSRAVVQQRIRLAAVNGRPFDCRVMVQRRPKGEWRVTGKLAKVAGKGYVVTNVRRSQGRIVSLAHAIRMSNIEGASSGALSSQMDHVALQTAQQLRKAYPSRRTIGLDMAFDRNGRVWIIEANFTPMLGLFRKLKDRSMYRTIMSY</sequence>
<dbReference type="EMBL" id="MYFO01000026">
    <property type="protein sequence ID" value="TFE85366.1"/>
    <property type="molecule type" value="Genomic_DNA"/>
</dbReference>
<organism evidence="1 2">
    <name type="scientific">Paenibacillus athensensis</name>
    <dbReference type="NCBI Taxonomy" id="1967502"/>
    <lineage>
        <taxon>Bacteria</taxon>
        <taxon>Bacillati</taxon>
        <taxon>Bacillota</taxon>
        <taxon>Bacilli</taxon>
        <taxon>Bacillales</taxon>
        <taxon>Paenibacillaceae</taxon>
        <taxon>Paenibacillus</taxon>
    </lineage>
</organism>
<dbReference type="Pfam" id="PF14398">
    <property type="entry name" value="ATPgrasp_YheCD"/>
    <property type="match status" value="1"/>
</dbReference>
<protein>
    <recommendedName>
        <fullName evidence="3">ATP-grasp domain-containing protein</fullName>
    </recommendedName>
</protein>
<gene>
    <name evidence="1" type="ORF">B5M42_17550</name>
</gene>
<dbReference type="Gene3D" id="3.30.470.20">
    <property type="entry name" value="ATP-grasp fold, B domain"/>
    <property type="match status" value="1"/>
</dbReference>
<dbReference type="RefSeq" id="WP_134755140.1">
    <property type="nucleotide sequence ID" value="NZ_MYFO02000010.1"/>
</dbReference>
<evidence type="ECO:0000313" key="1">
    <source>
        <dbReference type="EMBL" id="TFE85366.1"/>
    </source>
</evidence>
<dbReference type="Proteomes" id="UP000298246">
    <property type="component" value="Unassembled WGS sequence"/>
</dbReference>
<comment type="caution">
    <text evidence="1">The sequence shown here is derived from an EMBL/GenBank/DDBJ whole genome shotgun (WGS) entry which is preliminary data.</text>
</comment>